<feature type="transmembrane region" description="Helical" evidence="12">
    <location>
        <begin position="195"/>
        <end position="216"/>
    </location>
</feature>
<dbReference type="PANTHER" id="PTHR19268">
    <property type="entry name" value="G PROTEIN-COUPLED RECEPTOR"/>
    <property type="match status" value="1"/>
</dbReference>
<keyword evidence="9" id="KW-0675">Receptor</keyword>
<reference evidence="14 15" key="1">
    <citation type="submission" date="2024-04" db="EMBL/GenBank/DDBJ databases">
        <authorList>
            <person name="Rising A."/>
            <person name="Reimegard J."/>
            <person name="Sonavane S."/>
            <person name="Akerstrom W."/>
            <person name="Nylinder S."/>
            <person name="Hedman E."/>
            <person name="Kallberg Y."/>
        </authorList>
    </citation>
    <scope>NUCLEOTIDE SEQUENCE [LARGE SCALE GENOMIC DNA]</scope>
</reference>
<dbReference type="AlphaFoldDB" id="A0AAV1ZZB7"/>
<keyword evidence="4 12" id="KW-0812">Transmembrane</keyword>
<evidence type="ECO:0000256" key="4">
    <source>
        <dbReference type="ARBA" id="ARBA00022692"/>
    </source>
</evidence>
<dbReference type="Gene3D" id="1.20.1070.10">
    <property type="entry name" value="Rhodopsin 7-helix transmembrane proteins"/>
    <property type="match status" value="1"/>
</dbReference>
<feature type="domain" description="G-protein coupled receptors family 1 profile" evidence="13">
    <location>
        <begin position="94"/>
        <end position="401"/>
    </location>
</feature>
<evidence type="ECO:0000256" key="3">
    <source>
        <dbReference type="ARBA" id="ARBA00022475"/>
    </source>
</evidence>
<feature type="transmembrane region" description="Helical" evidence="12">
    <location>
        <begin position="243"/>
        <end position="265"/>
    </location>
</feature>
<comment type="caution">
    <text evidence="14">The sequence shown here is derived from an EMBL/GenBank/DDBJ whole genome shotgun (WGS) entry which is preliminary data.</text>
</comment>
<evidence type="ECO:0000259" key="13">
    <source>
        <dbReference type="PROSITE" id="PS50262"/>
    </source>
</evidence>
<keyword evidence="3" id="KW-1003">Cell membrane</keyword>
<sequence length="429" mass="48977">MKDGRREDGGGGIPHYILVTRSRGRARRRKLLSASLPKCPSPSSQATASNAFSHFEIMQSHEGFSDRNATSLPTPVALFQFISLGLMLAIASAGNCLVVYGFGRYLRLRRRSPHTFMLGFVAMDLARILFCFPIAFVTVVHPLEFKTGNGICQAMAFINVFIMIGNSFNVCGMAFDRYFDNKYRAAYRRRCRSWFAIAIIFIVNGLAFIFAFPVIYGGKKRKPLVQVQCMYPQFFYVHEIETLTLLTSVTTAFCLTNVLYAKLFLLLRGRRRMRPVIYEPAVSENWGFYDPRIGITVRNRWIADSLSDTPIAVVSRSMFQSHPLPTNYEIALWRSKKQKDNEKLTKLCFIIHVLYSSMWLPYVVTLYYLTLATGRPNVPTWLEILVTWLTYLQPTITPFAFASFSGLSRRKHRVRNGKRFSPTLSSSST</sequence>
<evidence type="ECO:0000256" key="2">
    <source>
        <dbReference type="ARBA" id="ARBA00010663"/>
    </source>
</evidence>
<comment type="similarity">
    <text evidence="2">Belongs to the G-protein coupled receptor 1 family.</text>
</comment>
<dbReference type="InterPro" id="IPR051509">
    <property type="entry name" value="GPCR_Orphan/Phoenixin"/>
</dbReference>
<evidence type="ECO:0000313" key="14">
    <source>
        <dbReference type="EMBL" id="CAL1276651.1"/>
    </source>
</evidence>
<evidence type="ECO:0000256" key="12">
    <source>
        <dbReference type="SAM" id="Phobius"/>
    </source>
</evidence>
<protein>
    <recommendedName>
        <fullName evidence="13">G-protein coupled receptors family 1 profile domain-containing protein</fullName>
    </recommendedName>
</protein>
<feature type="transmembrane region" description="Helical" evidence="12">
    <location>
        <begin position="156"/>
        <end position="175"/>
    </location>
</feature>
<keyword evidence="15" id="KW-1185">Reference proteome</keyword>
<evidence type="ECO:0000256" key="6">
    <source>
        <dbReference type="ARBA" id="ARBA00023040"/>
    </source>
</evidence>
<dbReference type="GO" id="GO:0004930">
    <property type="term" value="F:G protein-coupled receptor activity"/>
    <property type="evidence" value="ECO:0007669"/>
    <property type="project" value="UniProtKB-KW"/>
</dbReference>
<keyword evidence="8" id="KW-1015">Disulfide bond</keyword>
<keyword evidence="7 12" id="KW-0472">Membrane</keyword>
<feature type="transmembrane region" description="Helical" evidence="12">
    <location>
        <begin position="77"/>
        <end position="103"/>
    </location>
</feature>
<dbReference type="InterPro" id="IPR000276">
    <property type="entry name" value="GPCR_Rhodpsn"/>
</dbReference>
<dbReference type="InterPro" id="IPR017452">
    <property type="entry name" value="GPCR_Rhodpsn_7TM"/>
</dbReference>
<dbReference type="Proteomes" id="UP001497382">
    <property type="component" value="Unassembled WGS sequence"/>
</dbReference>
<feature type="transmembrane region" description="Helical" evidence="12">
    <location>
        <begin position="344"/>
        <end position="368"/>
    </location>
</feature>
<evidence type="ECO:0000256" key="11">
    <source>
        <dbReference type="ARBA" id="ARBA00023224"/>
    </source>
</evidence>
<dbReference type="GO" id="GO:0005886">
    <property type="term" value="C:plasma membrane"/>
    <property type="evidence" value="ECO:0007669"/>
    <property type="project" value="UniProtKB-SubCell"/>
</dbReference>
<dbReference type="Pfam" id="PF00001">
    <property type="entry name" value="7tm_1"/>
    <property type="match status" value="1"/>
</dbReference>
<keyword evidence="6" id="KW-0297">G-protein coupled receptor</keyword>
<keyword evidence="5 12" id="KW-1133">Transmembrane helix</keyword>
<keyword evidence="11" id="KW-0807">Transducer</keyword>
<dbReference type="EMBL" id="CAXIEN010000095">
    <property type="protein sequence ID" value="CAL1276651.1"/>
    <property type="molecule type" value="Genomic_DNA"/>
</dbReference>
<feature type="transmembrane region" description="Helical" evidence="12">
    <location>
        <begin position="115"/>
        <end position="136"/>
    </location>
</feature>
<organism evidence="14 15">
    <name type="scientific">Larinioides sclopetarius</name>
    <dbReference type="NCBI Taxonomy" id="280406"/>
    <lineage>
        <taxon>Eukaryota</taxon>
        <taxon>Metazoa</taxon>
        <taxon>Ecdysozoa</taxon>
        <taxon>Arthropoda</taxon>
        <taxon>Chelicerata</taxon>
        <taxon>Arachnida</taxon>
        <taxon>Araneae</taxon>
        <taxon>Araneomorphae</taxon>
        <taxon>Entelegynae</taxon>
        <taxon>Araneoidea</taxon>
        <taxon>Araneidae</taxon>
        <taxon>Larinioides</taxon>
    </lineage>
</organism>
<evidence type="ECO:0000256" key="1">
    <source>
        <dbReference type="ARBA" id="ARBA00004651"/>
    </source>
</evidence>
<evidence type="ECO:0000256" key="9">
    <source>
        <dbReference type="ARBA" id="ARBA00023170"/>
    </source>
</evidence>
<evidence type="ECO:0000313" key="15">
    <source>
        <dbReference type="Proteomes" id="UP001497382"/>
    </source>
</evidence>
<keyword evidence="10" id="KW-0325">Glycoprotein</keyword>
<dbReference type="PROSITE" id="PS50262">
    <property type="entry name" value="G_PROTEIN_RECEP_F1_2"/>
    <property type="match status" value="1"/>
</dbReference>
<accession>A0AAV1ZZB7</accession>
<evidence type="ECO:0000256" key="8">
    <source>
        <dbReference type="ARBA" id="ARBA00023157"/>
    </source>
</evidence>
<dbReference type="PANTHER" id="PTHR19268:SF2">
    <property type="entry name" value="G-PROTEIN COUPLED RECEPTORS FAMILY 1 PROFILE DOMAIN-CONTAINING PROTEIN"/>
    <property type="match status" value="1"/>
</dbReference>
<evidence type="ECO:0000256" key="7">
    <source>
        <dbReference type="ARBA" id="ARBA00023136"/>
    </source>
</evidence>
<dbReference type="SUPFAM" id="SSF81321">
    <property type="entry name" value="Family A G protein-coupled receptor-like"/>
    <property type="match status" value="1"/>
</dbReference>
<proteinExistence type="inferred from homology"/>
<gene>
    <name evidence="14" type="ORF">LARSCL_LOCUS8780</name>
</gene>
<feature type="transmembrane region" description="Helical" evidence="12">
    <location>
        <begin position="388"/>
        <end position="408"/>
    </location>
</feature>
<evidence type="ECO:0000256" key="5">
    <source>
        <dbReference type="ARBA" id="ARBA00022989"/>
    </source>
</evidence>
<evidence type="ECO:0000256" key="10">
    <source>
        <dbReference type="ARBA" id="ARBA00023180"/>
    </source>
</evidence>
<name>A0AAV1ZZB7_9ARAC</name>
<comment type="subcellular location">
    <subcellularLocation>
        <location evidence="1">Cell membrane</location>
        <topology evidence="1">Multi-pass membrane protein</topology>
    </subcellularLocation>
</comment>